<dbReference type="InterPro" id="IPR016024">
    <property type="entry name" value="ARM-type_fold"/>
</dbReference>
<keyword evidence="6" id="KW-0234">DNA repair</keyword>
<dbReference type="GO" id="GO:0005634">
    <property type="term" value="C:nucleus"/>
    <property type="evidence" value="ECO:0007669"/>
    <property type="project" value="UniProtKB-SubCell"/>
</dbReference>
<evidence type="ECO:0000256" key="6">
    <source>
        <dbReference type="RuleBase" id="RU367072"/>
    </source>
</evidence>
<evidence type="ECO:0000313" key="10">
    <source>
        <dbReference type="EMBL" id="KAF7730959.1"/>
    </source>
</evidence>
<keyword evidence="7" id="KW-0812">Transmembrane</keyword>
<feature type="transmembrane region" description="Helical" evidence="7">
    <location>
        <begin position="794"/>
        <end position="815"/>
    </location>
</feature>
<evidence type="ECO:0000259" key="9">
    <source>
        <dbReference type="Pfam" id="PF14500"/>
    </source>
</evidence>
<evidence type="ECO:0000259" key="8">
    <source>
        <dbReference type="Pfam" id="PF12460"/>
    </source>
</evidence>
<evidence type="ECO:0000256" key="3">
    <source>
        <dbReference type="ARBA" id="ARBA00022737"/>
    </source>
</evidence>
<dbReference type="OrthoDB" id="342900at2759"/>
<reference evidence="10" key="1">
    <citation type="submission" date="2020-01" db="EMBL/GenBank/DDBJ databases">
        <title>Genome Sequencing of Three Apophysomyces-Like Fungal Strains Confirms a Novel Fungal Genus in the Mucoromycota with divergent Burkholderia-like Endosymbiotic Bacteria.</title>
        <authorList>
            <person name="Stajich J.E."/>
            <person name="Macias A.M."/>
            <person name="Carter-House D."/>
            <person name="Lovett B."/>
            <person name="Kasson L.R."/>
            <person name="Berry K."/>
            <person name="Grigoriev I."/>
            <person name="Chang Y."/>
            <person name="Spatafora J."/>
            <person name="Kasson M.T."/>
        </authorList>
    </citation>
    <scope>NUCLEOTIDE SEQUENCE</scope>
    <source>
        <strain evidence="10">NRRL A-21654</strain>
    </source>
</reference>
<dbReference type="InterPro" id="IPR029240">
    <property type="entry name" value="MMS19_N"/>
</dbReference>
<keyword evidence="3" id="KW-0677">Repeat</keyword>
<evidence type="ECO:0000256" key="2">
    <source>
        <dbReference type="ARBA" id="ARBA00009340"/>
    </source>
</evidence>
<dbReference type="Gene3D" id="1.25.10.10">
    <property type="entry name" value="Leucine-rich Repeat Variant"/>
    <property type="match status" value="3"/>
</dbReference>
<evidence type="ECO:0000256" key="5">
    <source>
        <dbReference type="PROSITE-ProRule" id="PRU00103"/>
    </source>
</evidence>
<evidence type="ECO:0000256" key="4">
    <source>
        <dbReference type="ARBA" id="ARBA00023242"/>
    </source>
</evidence>
<dbReference type="GO" id="GO:0016226">
    <property type="term" value="P:iron-sulfur cluster assembly"/>
    <property type="evidence" value="ECO:0007669"/>
    <property type="project" value="UniProtKB-UniRule"/>
</dbReference>
<feature type="domain" description="MMS19 N-terminal" evidence="9">
    <location>
        <begin position="46"/>
        <end position="306"/>
    </location>
</feature>
<dbReference type="PANTHER" id="PTHR12891:SF0">
    <property type="entry name" value="MMS19 NUCLEOTIDE EXCISION REPAIR PROTEIN HOMOLOG"/>
    <property type="match status" value="1"/>
</dbReference>
<evidence type="ECO:0000313" key="11">
    <source>
        <dbReference type="Proteomes" id="UP000605846"/>
    </source>
</evidence>
<comment type="function">
    <text evidence="6">Key component of the cytosolic iron-sulfur protein assembly (CIA) complex, a multiprotein complex that mediates the incorporation of iron-sulfur cluster into apoproteins specifically involved in DNA metabolism and genomic integrity. In the CIA complex, MMS19 acts as an adapter between early-acting CIA components and a subset of cellular target iron-sulfur proteins.</text>
</comment>
<dbReference type="Pfam" id="PF12460">
    <property type="entry name" value="MMS19_C"/>
    <property type="match status" value="1"/>
</dbReference>
<dbReference type="Pfam" id="PF14500">
    <property type="entry name" value="MMS19_N"/>
    <property type="match status" value="1"/>
</dbReference>
<dbReference type="GO" id="GO:0006281">
    <property type="term" value="P:DNA repair"/>
    <property type="evidence" value="ECO:0007669"/>
    <property type="project" value="UniProtKB-UniRule"/>
</dbReference>
<dbReference type="InterPro" id="IPR024687">
    <property type="entry name" value="MMS19_C"/>
</dbReference>
<sequence>MSLLEREVSNYMVATGDQSTEAIQAAEKVVELVNDSNVQENLLRLIQSMGEYLTSEDEFIRAKATGLLSYTLQHCKHESINESAVTVLVDFYCERLREKTSVSNLLNGLMALTEFENFNGKNAVTVAKRMFERVEVQRHPQLARNTAYRVFTNLVIRHDAVLKTINNEFVYGFTKAMDGEKDPRCLMSAFKLVKMIIDEFDISTYVEDLFEVTFCYFPITFKPPPDDPYGITAEDLKISLRQCLSATPLFAKFAVPLILEKLSSTSGSAKKDSMETLTACAPVFGAQALSPNIEEIFDSLKVEVLHATDESLENAALQAITSVVATLAAGVGGFIADPTEKALKPLIDECVASLKDTEPKNAKPNGRILHAAASASDPACTYIVNSVIPLLLRYYRETEVATRRKAILDVILEFLEAGRELYGSINTDSDMDQDCVTPLLAYKERFFSTFEMALMASNEYNGLRLSGLQGLKQMILTKDYLSSDEASIFTGIAIQSFNKMLLDEADEELRSAALQALSVVAEFSSQYLVEQTIPALINRLPKSSAEVRPIGYAQILRALKTLCPFPALFEMTTPLLLRHFDLLCETEMSEAYPRAVITTLLDILNIKSSQGHEDVKQCIDTIIPHLLSDVVRHSLSDQNQIILSASILEPIASTISLVFQKADSIEQKRIVDRIFALYRDGDLSAFAISSTAAFSPFSNAAPEAQKETVLLFSAILSSCRKDVVFPIASTEAYLDYLTELALKTTNRNLAVSLARIIGSMINKWLDKASLLLYVETTSKNLQTVIEHRDSQNALLVYLWVCISGTVIGLTGINFIPQIAKALIMRSHPAGYELAAKIIEWCSDLAYSDQAPQGFDILVGDDLLALNKPSFATMTILYKQRFFSYCLPRLLDGFRASDEEVKHNYLIALSYLLKNVPKQILLDELPPLIPLLVQSLSLDEPTLKVSTLETFGLAIREAPEATTPHVRTIIPALLQLLKEENPLTVRMAALKCLEQFPIGLPNEVLIPHVNFVTKQLAHSLDDKKRVVRKEAVDCRAKW</sequence>
<keyword evidence="11" id="KW-1185">Reference proteome</keyword>
<gene>
    <name evidence="10" type="ORF">EC973_001005</name>
</gene>
<keyword evidence="7" id="KW-1133">Transmembrane helix</keyword>
<comment type="caution">
    <text evidence="10">The sequence shown here is derived from an EMBL/GenBank/DDBJ whole genome shotgun (WGS) entry which is preliminary data.</text>
</comment>
<comment type="subcellular location">
    <subcellularLocation>
        <location evidence="1 6">Nucleus</location>
    </subcellularLocation>
</comment>
<dbReference type="PANTHER" id="PTHR12891">
    <property type="entry name" value="DNA REPAIR/TRANSCRIPTION PROTEIN MET18/MMS19"/>
    <property type="match status" value="1"/>
</dbReference>
<evidence type="ECO:0000256" key="7">
    <source>
        <dbReference type="SAM" id="Phobius"/>
    </source>
</evidence>
<dbReference type="EMBL" id="JABAYA010000012">
    <property type="protein sequence ID" value="KAF7730959.1"/>
    <property type="molecule type" value="Genomic_DNA"/>
</dbReference>
<dbReference type="SUPFAM" id="SSF48371">
    <property type="entry name" value="ARM repeat"/>
    <property type="match status" value="1"/>
</dbReference>
<dbReference type="PROSITE" id="PS50077">
    <property type="entry name" value="HEAT_REPEAT"/>
    <property type="match status" value="1"/>
</dbReference>
<feature type="domain" description="MMS19 C-terminal" evidence="8">
    <location>
        <begin position="555"/>
        <end position="996"/>
    </location>
</feature>
<dbReference type="InterPro" id="IPR039920">
    <property type="entry name" value="MMS19"/>
</dbReference>
<dbReference type="AlphaFoldDB" id="A0A8H7ETF9"/>
<dbReference type="GO" id="GO:0097361">
    <property type="term" value="C:cytosolic [4Fe-4S] assembly targeting complex"/>
    <property type="evidence" value="ECO:0007669"/>
    <property type="project" value="UniProtKB-UniRule"/>
</dbReference>
<feature type="repeat" description="HEAT" evidence="5">
    <location>
        <begin position="968"/>
        <end position="1007"/>
    </location>
</feature>
<keyword evidence="6" id="KW-0227">DNA damage</keyword>
<organism evidence="10 11">
    <name type="scientific">Apophysomyces ossiformis</name>
    <dbReference type="NCBI Taxonomy" id="679940"/>
    <lineage>
        <taxon>Eukaryota</taxon>
        <taxon>Fungi</taxon>
        <taxon>Fungi incertae sedis</taxon>
        <taxon>Mucoromycota</taxon>
        <taxon>Mucoromycotina</taxon>
        <taxon>Mucoromycetes</taxon>
        <taxon>Mucorales</taxon>
        <taxon>Mucorineae</taxon>
        <taxon>Mucoraceae</taxon>
        <taxon>Apophysomyces</taxon>
    </lineage>
</organism>
<dbReference type="InterPro" id="IPR011989">
    <property type="entry name" value="ARM-like"/>
</dbReference>
<evidence type="ECO:0000256" key="1">
    <source>
        <dbReference type="ARBA" id="ARBA00004123"/>
    </source>
</evidence>
<dbReference type="GO" id="GO:0051604">
    <property type="term" value="P:protein maturation"/>
    <property type="evidence" value="ECO:0007669"/>
    <property type="project" value="UniProtKB-UniRule"/>
</dbReference>
<comment type="similarity">
    <text evidence="2 6">Belongs to the MET18/MMS19 family.</text>
</comment>
<keyword evidence="7" id="KW-0472">Membrane</keyword>
<proteinExistence type="inferred from homology"/>
<name>A0A8H7ETF9_9FUNG</name>
<dbReference type="InterPro" id="IPR021133">
    <property type="entry name" value="HEAT_type_2"/>
</dbReference>
<accession>A0A8H7ETF9</accession>
<keyword evidence="4 6" id="KW-0539">Nucleus</keyword>
<protein>
    <recommendedName>
        <fullName evidence="6">MMS19 nucleotide excision repair protein</fullName>
    </recommendedName>
</protein>
<dbReference type="Proteomes" id="UP000605846">
    <property type="component" value="Unassembled WGS sequence"/>
</dbReference>